<dbReference type="PANTHER" id="PTHR11236">
    <property type="entry name" value="AMINOBENZOATE/ANTHRANILATE SYNTHASE"/>
    <property type="match status" value="1"/>
</dbReference>
<dbReference type="HOGENOM" id="CLU_006493_1_0_10"/>
<dbReference type="NCBIfam" id="NF005486">
    <property type="entry name" value="PRK07093.1"/>
    <property type="match status" value="1"/>
</dbReference>
<dbReference type="GO" id="GO:0046820">
    <property type="term" value="F:4-amino-4-deoxychorismate synthase activity"/>
    <property type="evidence" value="ECO:0007669"/>
    <property type="project" value="TreeGrafter"/>
</dbReference>
<gene>
    <name evidence="2" type="ordered locus">Lbys_3208</name>
</gene>
<dbReference type="Pfam" id="PF00425">
    <property type="entry name" value="Chorismate_bind"/>
    <property type="match status" value="1"/>
</dbReference>
<name>E4RVV9_LEAB4</name>
<reference key="1">
    <citation type="submission" date="2010-11" db="EMBL/GenBank/DDBJ databases">
        <title>The complete genome of Leadbetterella byssophila DSM 17132.</title>
        <authorList>
            <consortium name="US DOE Joint Genome Institute (JGI-PGF)"/>
            <person name="Lucas S."/>
            <person name="Copeland A."/>
            <person name="Lapidus A."/>
            <person name="Glavina del Rio T."/>
            <person name="Dalin E."/>
            <person name="Tice H."/>
            <person name="Bruce D."/>
            <person name="Goodwin L."/>
            <person name="Pitluck S."/>
            <person name="Kyrpides N."/>
            <person name="Mavromatis K."/>
            <person name="Ivanova N."/>
            <person name="Teshima H."/>
            <person name="Brettin T."/>
            <person name="Detter J.C."/>
            <person name="Han C."/>
            <person name="Tapia R."/>
            <person name="Land M."/>
            <person name="Hauser L."/>
            <person name="Markowitz V."/>
            <person name="Cheng J.-F."/>
            <person name="Hugenholtz P."/>
            <person name="Woyke T."/>
            <person name="Wu D."/>
            <person name="Tindall B."/>
            <person name="Pomrenke H.G."/>
            <person name="Brambilla E."/>
            <person name="Klenk H.-P."/>
            <person name="Eisen J.A."/>
        </authorList>
    </citation>
    <scope>NUCLEOTIDE SEQUENCE [LARGE SCALE GENOMIC DNA]</scope>
    <source>
        <strain>DSM 17132</strain>
    </source>
</reference>
<dbReference type="GO" id="GO:0000162">
    <property type="term" value="P:L-tryptophan biosynthetic process"/>
    <property type="evidence" value="ECO:0007669"/>
    <property type="project" value="TreeGrafter"/>
</dbReference>
<dbReference type="InterPro" id="IPR019999">
    <property type="entry name" value="Anth_synth_I-like"/>
</dbReference>
<dbReference type="InterPro" id="IPR015890">
    <property type="entry name" value="Chorismate_C"/>
</dbReference>
<evidence type="ECO:0000313" key="2">
    <source>
        <dbReference type="EMBL" id="ADQ18869.1"/>
    </source>
</evidence>
<dbReference type="EMBL" id="CP002305">
    <property type="protein sequence ID" value="ADQ18869.1"/>
    <property type="molecule type" value="Genomic_DNA"/>
</dbReference>
<evidence type="ECO:0000259" key="1">
    <source>
        <dbReference type="Pfam" id="PF00425"/>
    </source>
</evidence>
<dbReference type="InterPro" id="IPR005801">
    <property type="entry name" value="ADC_synthase"/>
</dbReference>
<reference evidence="2 3" key="2">
    <citation type="journal article" date="2011" name="Stand. Genomic Sci.">
        <title>Complete genome sequence of Leadbetterella byssophila type strain (4M15).</title>
        <authorList>
            <person name="Abt B."/>
            <person name="Teshima H."/>
            <person name="Lucas S."/>
            <person name="Lapidus A."/>
            <person name="Del Rio T.G."/>
            <person name="Nolan M."/>
            <person name="Tice H."/>
            <person name="Cheng J.F."/>
            <person name="Pitluck S."/>
            <person name="Liolios K."/>
            <person name="Pagani I."/>
            <person name="Ivanova N."/>
            <person name="Mavromatis K."/>
            <person name="Pati A."/>
            <person name="Tapia R."/>
            <person name="Han C."/>
            <person name="Goodwin L."/>
            <person name="Chen A."/>
            <person name="Palaniappan K."/>
            <person name="Land M."/>
            <person name="Hauser L."/>
            <person name="Chang Y.J."/>
            <person name="Jeffries C.D."/>
            <person name="Rohde M."/>
            <person name="Goker M."/>
            <person name="Tindall B.J."/>
            <person name="Detter J.C."/>
            <person name="Woyke T."/>
            <person name="Bristow J."/>
            <person name="Eisen J.A."/>
            <person name="Markowitz V."/>
            <person name="Hugenholtz P."/>
            <person name="Klenk H.P."/>
            <person name="Kyrpides N.C."/>
        </authorList>
    </citation>
    <scope>NUCLEOTIDE SEQUENCE [LARGE SCALE GENOMIC DNA]</scope>
    <source>
        <strain evidence="3">DSM 17132 / JCM 16389 / KACC 11308 / NBRC 106382 / 4M15</strain>
    </source>
</reference>
<dbReference type="PANTHER" id="PTHR11236:SF50">
    <property type="entry name" value="AMINODEOXYCHORISMATE SYNTHASE COMPONENT 1"/>
    <property type="match status" value="1"/>
</dbReference>
<protein>
    <submittedName>
        <fullName evidence="2">Chorismate binding protein</fullName>
    </submittedName>
</protein>
<dbReference type="OrthoDB" id="9803598at2"/>
<keyword evidence="3" id="KW-1185">Reference proteome</keyword>
<dbReference type="Gene3D" id="3.60.120.10">
    <property type="entry name" value="Anthranilate synthase"/>
    <property type="match status" value="1"/>
</dbReference>
<dbReference type="SUPFAM" id="SSF56322">
    <property type="entry name" value="ADC synthase"/>
    <property type="match status" value="1"/>
</dbReference>
<organism evidence="2 3">
    <name type="scientific">Leadbetterella byssophila (strain DSM 17132 / JCM 16389 / KACC 11308 / NBRC 106382 / 4M15)</name>
    <dbReference type="NCBI Taxonomy" id="649349"/>
    <lineage>
        <taxon>Bacteria</taxon>
        <taxon>Pseudomonadati</taxon>
        <taxon>Bacteroidota</taxon>
        <taxon>Cytophagia</taxon>
        <taxon>Cytophagales</taxon>
        <taxon>Leadbetterellaceae</taxon>
        <taxon>Leadbetterella</taxon>
    </lineage>
</organism>
<dbReference type="eggNOG" id="COG0147">
    <property type="taxonomic scope" value="Bacteria"/>
</dbReference>
<accession>E4RVV9</accession>
<proteinExistence type="predicted"/>
<dbReference type="RefSeq" id="WP_013409896.1">
    <property type="nucleotide sequence ID" value="NC_014655.1"/>
</dbReference>
<sequence length="324" mass="37237">MKVFDQKDTVTIMNKLGRERRPFLFVISYDKEENHIVEWEEIEDSPCHLQFKTPTSSIPLHIEVEPLDFKTYKKAFDYVHGQLLEGNSFLTNLTASTRIKGPELRDIFHSAKAPFKLMLEDRWVCFTPEKFVSVEPNGLLSTFPMKGTKVEIGAHAERELLEDPKELFEHTTIVDLLRNDLSQISSEVHVRRFRYIEPINRSDGSTLLQMSSEITAKLGPNWNETLGEWFFKLLPAGSICGAPKAETLKIIQEAEKNLHPDGKRGFYTGVAGIYDGEQLFSYVLIRFIEKNRDGLIFKSGGGITFKSEVEKEYEEILQKIYIPL</sequence>
<dbReference type="AlphaFoldDB" id="E4RVV9"/>
<dbReference type="Proteomes" id="UP000007435">
    <property type="component" value="Chromosome"/>
</dbReference>
<dbReference type="KEGG" id="lby:Lbys_3208"/>
<dbReference type="STRING" id="649349.Lbys_3208"/>
<feature type="domain" description="Chorismate-utilising enzyme C-terminal" evidence="1">
    <location>
        <begin position="69"/>
        <end position="319"/>
    </location>
</feature>
<evidence type="ECO:0000313" key="3">
    <source>
        <dbReference type="Proteomes" id="UP000007435"/>
    </source>
</evidence>